<dbReference type="InterPro" id="IPR045851">
    <property type="entry name" value="AMP-bd_C_sf"/>
</dbReference>
<dbReference type="GO" id="GO:0008610">
    <property type="term" value="P:lipid biosynthetic process"/>
    <property type="evidence" value="ECO:0007669"/>
    <property type="project" value="UniProtKB-ARBA"/>
</dbReference>
<dbReference type="InterPro" id="IPR006162">
    <property type="entry name" value="Ppantetheine_attach_site"/>
</dbReference>
<dbReference type="Gene3D" id="3.30.559.10">
    <property type="entry name" value="Chloramphenicol acetyltransferase-like domain"/>
    <property type="match status" value="4"/>
</dbReference>
<dbReference type="InterPro" id="IPR020806">
    <property type="entry name" value="PKS_PP-bd"/>
</dbReference>
<evidence type="ECO:0000313" key="8">
    <source>
        <dbReference type="EMBL" id="MBD8507693.1"/>
    </source>
</evidence>
<dbReference type="GO" id="GO:0017000">
    <property type="term" value="P:antibiotic biosynthetic process"/>
    <property type="evidence" value="ECO:0007669"/>
    <property type="project" value="UniProtKB-KW"/>
</dbReference>
<feature type="region of interest" description="Disordered" evidence="6">
    <location>
        <begin position="2518"/>
        <end position="2539"/>
    </location>
</feature>
<dbReference type="InterPro" id="IPR001242">
    <property type="entry name" value="Condensation_dom"/>
</dbReference>
<dbReference type="PANTHER" id="PTHR45527:SF1">
    <property type="entry name" value="FATTY ACID SYNTHASE"/>
    <property type="match status" value="1"/>
</dbReference>
<feature type="region of interest" description="Disordered" evidence="6">
    <location>
        <begin position="2606"/>
        <end position="2628"/>
    </location>
</feature>
<keyword evidence="5" id="KW-0045">Antibiotic biosynthesis</keyword>
<dbReference type="GO" id="GO:0044550">
    <property type="term" value="P:secondary metabolite biosynthetic process"/>
    <property type="evidence" value="ECO:0007669"/>
    <property type="project" value="TreeGrafter"/>
</dbReference>
<dbReference type="CDD" id="cd05930">
    <property type="entry name" value="A_NRPS"/>
    <property type="match status" value="1"/>
</dbReference>
<dbReference type="SMART" id="SM00823">
    <property type="entry name" value="PKS_PP"/>
    <property type="match status" value="2"/>
</dbReference>
<name>A0A927PM87_9ACTN</name>
<dbReference type="SUPFAM" id="SSF47336">
    <property type="entry name" value="ACP-like"/>
    <property type="match status" value="2"/>
</dbReference>
<dbReference type="Pfam" id="PF13193">
    <property type="entry name" value="AMP-binding_C"/>
    <property type="match status" value="2"/>
</dbReference>
<dbReference type="Gene3D" id="2.30.38.10">
    <property type="entry name" value="Luciferase, Domain 3"/>
    <property type="match status" value="2"/>
</dbReference>
<comment type="caution">
    <text evidence="8">The sequence shown here is derived from an EMBL/GenBank/DDBJ whole genome shotgun (WGS) entry which is preliminary data.</text>
</comment>
<dbReference type="Pfam" id="PF00501">
    <property type="entry name" value="AMP-binding"/>
    <property type="match status" value="2"/>
</dbReference>
<evidence type="ECO:0000256" key="5">
    <source>
        <dbReference type="ARBA" id="ARBA00023194"/>
    </source>
</evidence>
<dbReference type="NCBIfam" id="TIGR01720">
    <property type="entry name" value="NRPS-para261"/>
    <property type="match status" value="1"/>
</dbReference>
<feature type="non-terminal residue" evidence="8">
    <location>
        <position position="3148"/>
    </location>
</feature>
<organism evidence="8 9">
    <name type="scientific">Lolliginicoccus lacisalsi</name>
    <dbReference type="NCBI Taxonomy" id="2742202"/>
    <lineage>
        <taxon>Bacteria</taxon>
        <taxon>Bacillati</taxon>
        <taxon>Actinomycetota</taxon>
        <taxon>Actinomycetes</taxon>
        <taxon>Mycobacteriales</taxon>
        <taxon>Hoyosellaceae</taxon>
        <taxon>Lolliginicoccus</taxon>
    </lineage>
</organism>
<dbReference type="PANTHER" id="PTHR45527">
    <property type="entry name" value="NONRIBOSOMAL PEPTIDE SYNTHETASE"/>
    <property type="match status" value="1"/>
</dbReference>
<dbReference type="Pfam" id="PF00550">
    <property type="entry name" value="PP-binding"/>
    <property type="match status" value="2"/>
</dbReference>
<evidence type="ECO:0000259" key="7">
    <source>
        <dbReference type="PROSITE" id="PS50075"/>
    </source>
</evidence>
<dbReference type="InterPro" id="IPR009081">
    <property type="entry name" value="PP-bd_ACP"/>
</dbReference>
<dbReference type="InterPro" id="IPR020845">
    <property type="entry name" value="AMP-binding_CS"/>
</dbReference>
<dbReference type="Gene3D" id="1.10.1200.10">
    <property type="entry name" value="ACP-like"/>
    <property type="match status" value="2"/>
</dbReference>
<dbReference type="InterPro" id="IPR000873">
    <property type="entry name" value="AMP-dep_synth/lig_dom"/>
</dbReference>
<dbReference type="SUPFAM" id="SSF56801">
    <property type="entry name" value="Acetyl-CoA synthetase-like"/>
    <property type="match status" value="3"/>
</dbReference>
<proteinExistence type="predicted"/>
<comment type="cofactor">
    <cofactor evidence="1">
        <name>pantetheine 4'-phosphate</name>
        <dbReference type="ChEBI" id="CHEBI:47942"/>
    </cofactor>
</comment>
<accession>A0A927PM87</accession>
<dbReference type="GO" id="GO:0043041">
    <property type="term" value="P:amino acid activation for nonribosomal peptide biosynthetic process"/>
    <property type="evidence" value="ECO:0007669"/>
    <property type="project" value="TreeGrafter"/>
</dbReference>
<evidence type="ECO:0000256" key="4">
    <source>
        <dbReference type="ARBA" id="ARBA00022737"/>
    </source>
</evidence>
<evidence type="ECO:0000313" key="9">
    <source>
        <dbReference type="Proteomes" id="UP000642993"/>
    </source>
</evidence>
<dbReference type="NCBIfam" id="TIGR01733">
    <property type="entry name" value="AA-adenyl-dom"/>
    <property type="match status" value="2"/>
</dbReference>
<dbReference type="InterPro" id="IPR036736">
    <property type="entry name" value="ACP-like_sf"/>
</dbReference>
<dbReference type="InterPro" id="IPR023213">
    <property type="entry name" value="CAT-like_dom_sf"/>
</dbReference>
<dbReference type="Gene3D" id="3.40.50.980">
    <property type="match status" value="5"/>
</dbReference>
<sequence length="3148" mass="337400">MEEAALGGGPGGAVPPQAFPLSPAQHGMWLAQRVNPDVPLNIAMYIEFDGPIDRALLSAAAEQAGRELGSGYLRIIESDGTPYQLVDPGIDDHIVPIDFSHEPEPRSAAHAFMRQDSSTPIDMVNDRLAVSYLLTVEEGRHWWYTRMHHVTIDGFGANTLLNRAATIYGALLEGVPAKPVPANSLQELQEDEAAYATSTRRSRDEEYWRAYTEDLPDPASLATRSAPACAVSRIASAPLDADLEQGLEESARRFNSSIAPLSIAALATYLAQFTRQDEIVLSLPVTARTTRSARASGGMMSNIVPLRLSVRPGTTIGELLQSTQTQLVGALRHQQYRFEDIQRGNGPAAADRSFFGPMVNIMMFRPDVRFGDVVGRINVLSTGPVDDLAVNMYSSSGTARTHIDLEANPERYSAAELDRHYHRFMELLRRFAVADPGTLATAIPLLDDNERALVLTVWNQRRLGIPGDATLPGMLARSAQRTPRASAIIDDTSRWTYEAFDQRSSGLARLLIEAGVGPEQRVAVAQRRSAAMLVSFWAILKAGGAYVPVDPDHPRERIDHVIDSAAPTCILIEKADLPAIAHRGEPIMAVDDAGVEDRVRSHDTSALRPSELRGPVLPGSLAYVLFTSGSTGKPKGVAVSHCAIVNQAAWLIDHYGFGNDDVILHKTPSTFDVSLWEMTVPLLSGGTVIVASPDAHRDPVELAGLIERHAVTATSFLPSMLAAFVASADSGRCQSLRLVLAAGEALPADLAARFHQFSNAHLHNLYGPTEFAVHATAARIDMMPHRSVPIGAPVANAQAYVLDRFLEPVPIGAAGELYLAGAQIARGYHGRGDLTADRFIASPHGPPGTRMYRTGDLVRWRDDGMLDYIGRTDYQVKIRGQRIELGEIEAVLAAHPDVTNAVATVRATDRGQRLIAHVVLASPGTSVADLQSWVGSALPLYMVPDAIVLLDDMPLTASGKVDRNALPAPAPGTTSAGEVAPRTPAEKALADIMAQVLGIEAISVEDSFFALGGDSIISMQLVSRARDAGYLITPRQVFERQTVAELAKVAIRDDHASQPRLAELPGGPVGTAPLLPNGHWMLERGTYSSYSQAVLVTTPETATRSDIEHVLQDLVDRHDALRLILVDPGGAARLMIRQPGESRVAPLLQHIVASAVPGSDEFDRLVGEQLAAAAQRLDPLAGVILQLVWFTRPGEPGRLLIVAHHLAIDGVSWRILLPDLAMIGAERARASAVQPTSAEASPRGGTSLRRWAHGLAELAQEHRADGSLELWREQLATAGIPILDVPFDPRRDTVATSRTIRASLPPEVTAALLERLPAAYRAGINDAIMTALALSINQLRAEHGIAPTDVAVLTEGHGREESILPGADPSRTVGWFTSLYPVRLGLGDIDVEAALAARPPIGDALKRIKERIAAIPGKGMGYGLLRYPGTAGAAPEGTTTAPQASVNYLGRLTTFEIPDELRQQGWIPAAEASQHNSFADPAMAMAAALDLNAYIEESPGGPRLVARFDHATRVLGSSDAARLVEHWTTAMRAIATDASRPGSGGLTPSDVPLVTITQDEIEHLERRYRRIDDIVPLAPLQAGLRFHAELSGPASDVYTTQIILELAGTIDADRLHDAAQELLVRHGALRAAFPAGTGSASGAPRQVIVHEAPAPWTVIDDLAGPAALADLEHEQRRAPFDLADPPLLRLVLARSREGEQSLIVTCHHILVDGWSLPLLVRDLLTLYVLGPSGAPAPQGRSYRDYLEWLQARPGAESVAAWSRLLEGSAEPTLLAPLGQAVGVAEEPADLDADLPEDLVAAIEETSRSLNITTNTIVQAAWGLLIARLLDRDDVVFGATVSGRPTDLPGIDHTIGLFINTVPVRVRIDPADTITDLLRRVHDQQARMLDHHHTDLAAIVAAVGDAAEFDTLAVFESYPVARAGLTAETDLAGMRIRGIRVADATHYPFALVALVEDGITLRAKYQRAIFTEEDARALLQGMRGLLAAITSDTSMLVRDTDVLEEEQRAALAPVHGRPASPPIPLGEILAATARQHAAAPAVTDRGQIYSYGQLDQASSQLARHLVARLGASGARAAAELAEQPVAIALPRSWEALVAMWAIARSGAPFLPLDPRYPRARIEHVLADAGAAVGITTTAHRGSLPSTIDWIVVDDPATRERIDQQSREPLAASEAPREPAADSCAYLIYTSGSTGTPKGVAVTHRGLANFRDEQQQRYRVTPASRVLHVSSPGFDAAVLEYLLAFGTGARLIVAPTDTYAGEQLEELIREHDVTHAFITPGVLATMAPSAVPGLAHLCAGGEDVPATLAARWAPGRCLHNGYGPTETTIMVAISDPLAPEGPVTMGGPIRGTDAVVLDSQLRPVPIGVPGELYVTGPGLARGYHARPGLTAAAFVANPFGAPGTRLYSTGDRVRWVRGSGGDLELSYIGRRDHQIKIRGLRVELGEIDAALERHPSVATAITVAARAGNGAQRLVSYVTPAASVDLAVLRAHAAAILPSHMVPARIIPLEEVPLTVNGKIDRDRLPEPDLDSTPSRPPREGTEQAIAEVFADVIGTSTPGAQDSFLELGGNSLNATMAVSRINSVLGSSITVRDLFDNPTVESLAARLASAPTEAGTSAGRPPLVPRPRPGRIPLSHAQERMWFLNQLDATSPLYNIAFALVLEGHLDTDALELALTDISDRHEALRTTYPNTGDGPVQLIRAAGTPPRMIIEDVEPAATEQRMAAHASQGFDVTRELPWRAVLLREAPDRHLLVLVAHHIAADGSSMRPLARDIMVAYQARRTGSAPGWAPLPAQYVDYTLWQREMLGDPGDPGSLAGQQLDQWRTILDDLPEALALPTDKPRPSVLSGAGATVRGTIDAPLHHAIEQLARAHRATPFMVVHAALGVLLQRISGQDDITIGSPVAGRGDAALDDLVGLLVNTAVLRTPVVASRTFDEHLADVRARDAAAFELLDVPFEMIVNAIDPARTAAHAPLFQVLLTYQNLAIPAVQLGGLEVSARAIETGTAKFDLQFTLSEGLMSGAAGDAGYDIEITYATDLFTERTARAMLQRYIQLLEQLVRHPRERIGDAEILLEVEQQALAALARPPARDAGRSILDDISDRVREQPDALAVRHEAGTLTYRELDARSDLLAAELARHGIGIDDTVAL</sequence>
<dbReference type="SUPFAM" id="SSF52777">
    <property type="entry name" value="CoA-dependent acyltransferases"/>
    <property type="match status" value="8"/>
</dbReference>
<dbReference type="InterPro" id="IPR025110">
    <property type="entry name" value="AMP-bd_C"/>
</dbReference>
<dbReference type="Gene3D" id="3.30.300.30">
    <property type="match status" value="2"/>
</dbReference>
<keyword evidence="3" id="KW-0597">Phosphoprotein</keyword>
<dbReference type="FunFam" id="2.30.38.10:FF:000001">
    <property type="entry name" value="Non-ribosomal peptide synthetase PvdI"/>
    <property type="match status" value="1"/>
</dbReference>
<dbReference type="FunFam" id="3.40.50.980:FF:000001">
    <property type="entry name" value="Non-ribosomal peptide synthetase"/>
    <property type="match status" value="1"/>
</dbReference>
<dbReference type="FunFam" id="3.40.50.12780:FF:000012">
    <property type="entry name" value="Non-ribosomal peptide synthetase"/>
    <property type="match status" value="1"/>
</dbReference>
<dbReference type="InterPro" id="IPR010071">
    <property type="entry name" value="AA_adenyl_dom"/>
</dbReference>
<dbReference type="InterPro" id="IPR010060">
    <property type="entry name" value="NRPS_synth"/>
</dbReference>
<evidence type="ECO:0000256" key="1">
    <source>
        <dbReference type="ARBA" id="ARBA00001957"/>
    </source>
</evidence>
<keyword evidence="4" id="KW-0677">Repeat</keyword>
<dbReference type="Proteomes" id="UP000642993">
    <property type="component" value="Unassembled WGS sequence"/>
</dbReference>
<dbReference type="GO" id="GO:0031177">
    <property type="term" value="F:phosphopantetheine binding"/>
    <property type="evidence" value="ECO:0007669"/>
    <property type="project" value="InterPro"/>
</dbReference>
<dbReference type="Gene3D" id="3.30.559.30">
    <property type="entry name" value="Nonribosomal peptide synthetase, condensation domain"/>
    <property type="match status" value="4"/>
</dbReference>
<dbReference type="FunFam" id="1.10.1200.10:FF:000005">
    <property type="entry name" value="Nonribosomal peptide synthetase 1"/>
    <property type="match status" value="1"/>
</dbReference>
<evidence type="ECO:0000256" key="3">
    <source>
        <dbReference type="ARBA" id="ARBA00022553"/>
    </source>
</evidence>
<protein>
    <submittedName>
        <fullName evidence="8">Amino acid adenylation domain-containing protein</fullName>
    </submittedName>
</protein>
<feature type="domain" description="Carrier" evidence="7">
    <location>
        <begin position="2535"/>
        <end position="2610"/>
    </location>
</feature>
<reference evidence="8" key="1">
    <citation type="submission" date="2020-09" db="EMBL/GenBank/DDBJ databases">
        <title>Hoyosella lacisalsi sp. nov., a halotolerant actinobacterium isolated from soil of Lake Gudzhirganskoe.</title>
        <authorList>
            <person name="Yang Q."/>
            <person name="Guo P.Y."/>
            <person name="Liu S.W."/>
            <person name="Li F.N."/>
            <person name="Sun C.H."/>
        </authorList>
    </citation>
    <scope>NUCLEOTIDE SEQUENCE</scope>
    <source>
        <strain evidence="8">G463</strain>
    </source>
</reference>
<dbReference type="Pfam" id="PF00668">
    <property type="entry name" value="Condensation"/>
    <property type="match status" value="4"/>
</dbReference>
<dbReference type="CDD" id="cd19540">
    <property type="entry name" value="LCL_NRPS-like"/>
    <property type="match status" value="1"/>
</dbReference>
<evidence type="ECO:0000256" key="6">
    <source>
        <dbReference type="SAM" id="MobiDB-lite"/>
    </source>
</evidence>
<dbReference type="EMBL" id="JACYWE010000009">
    <property type="protein sequence ID" value="MBD8507693.1"/>
    <property type="molecule type" value="Genomic_DNA"/>
</dbReference>
<evidence type="ECO:0000256" key="2">
    <source>
        <dbReference type="ARBA" id="ARBA00022450"/>
    </source>
</evidence>
<gene>
    <name evidence="8" type="ORF">HT102_14490</name>
</gene>
<dbReference type="PROSITE" id="PS00012">
    <property type="entry name" value="PHOSPHOPANTETHEINE"/>
    <property type="match status" value="2"/>
</dbReference>
<keyword evidence="9" id="KW-1185">Reference proteome</keyword>
<keyword evidence="2" id="KW-0596">Phosphopantetheine</keyword>
<dbReference type="GO" id="GO:0003824">
    <property type="term" value="F:catalytic activity"/>
    <property type="evidence" value="ECO:0007669"/>
    <property type="project" value="InterPro"/>
</dbReference>
<dbReference type="PROSITE" id="PS50075">
    <property type="entry name" value="CARRIER"/>
    <property type="match status" value="2"/>
</dbReference>
<dbReference type="GO" id="GO:0005737">
    <property type="term" value="C:cytoplasm"/>
    <property type="evidence" value="ECO:0007669"/>
    <property type="project" value="TreeGrafter"/>
</dbReference>
<dbReference type="PROSITE" id="PS00455">
    <property type="entry name" value="AMP_BINDING"/>
    <property type="match status" value="2"/>
</dbReference>
<feature type="domain" description="Carrier" evidence="7">
    <location>
        <begin position="980"/>
        <end position="1054"/>
    </location>
</feature>
<dbReference type="RefSeq" id="WP_192040140.1">
    <property type="nucleotide sequence ID" value="NZ_JACYWE010000009.1"/>
</dbReference>